<reference evidence="4" key="1">
    <citation type="journal article" date="2021" name="Cell">
        <title>Tracing the genetic footprints of vertebrate landing in non-teleost ray-finned fishes.</title>
        <authorList>
            <person name="Bi X."/>
            <person name="Wang K."/>
            <person name="Yang L."/>
            <person name="Pan H."/>
            <person name="Jiang H."/>
            <person name="Wei Q."/>
            <person name="Fang M."/>
            <person name="Yu H."/>
            <person name="Zhu C."/>
            <person name="Cai Y."/>
            <person name="He Y."/>
            <person name="Gan X."/>
            <person name="Zeng H."/>
            <person name="Yu D."/>
            <person name="Zhu Y."/>
            <person name="Jiang H."/>
            <person name="Qiu Q."/>
            <person name="Yang H."/>
            <person name="Zhang Y.E."/>
            <person name="Wang W."/>
            <person name="Zhu M."/>
            <person name="He S."/>
            <person name="Zhang G."/>
        </authorList>
    </citation>
    <scope>NUCLEOTIDE SEQUENCE</scope>
    <source>
        <strain evidence="4">Pddl_001</strain>
    </source>
</reference>
<dbReference type="SUPFAM" id="SSF48726">
    <property type="entry name" value="Immunoglobulin"/>
    <property type="match status" value="1"/>
</dbReference>
<gene>
    <name evidence="4" type="primary">Cd276_0</name>
    <name evidence="4" type="ORF">GTO93_0018295</name>
</gene>
<evidence type="ECO:0000256" key="1">
    <source>
        <dbReference type="ARBA" id="ARBA00004370"/>
    </source>
</evidence>
<feature type="non-terminal residue" evidence="4">
    <location>
        <position position="142"/>
    </location>
</feature>
<dbReference type="InterPro" id="IPR050504">
    <property type="entry name" value="IgSF_BTN/MOG"/>
</dbReference>
<dbReference type="EMBL" id="JAAWVQ010082661">
    <property type="protein sequence ID" value="MBN3278811.1"/>
    <property type="molecule type" value="Genomic_DNA"/>
</dbReference>
<comment type="subcellular location">
    <subcellularLocation>
        <location evidence="1">Membrane</location>
    </subcellularLocation>
</comment>
<evidence type="ECO:0000313" key="4">
    <source>
        <dbReference type="EMBL" id="MBN3278811.1"/>
    </source>
</evidence>
<feature type="non-terminal residue" evidence="4">
    <location>
        <position position="1"/>
    </location>
</feature>
<sequence>MSPPGSDVTLSCSFSDKAGADLSRLVVTWQRPPVDHVVHSFYYGRDQLDWQNETYRNRTQLFPEQLSVGNASLRLKQVRGNGTFSPHRATVDPASQAPSELRAETCRAGLCPPEAGSSLTSALEFLGVEEEAGSVVGSEDAH</sequence>
<evidence type="ECO:0000313" key="5">
    <source>
        <dbReference type="Proteomes" id="UP001166093"/>
    </source>
</evidence>
<dbReference type="InterPro" id="IPR036179">
    <property type="entry name" value="Ig-like_dom_sf"/>
</dbReference>
<dbReference type="PANTHER" id="PTHR24100">
    <property type="entry name" value="BUTYROPHILIN"/>
    <property type="match status" value="1"/>
</dbReference>
<dbReference type="Proteomes" id="UP001166093">
    <property type="component" value="Unassembled WGS sequence"/>
</dbReference>
<name>A0ABS2XY03_POLSP</name>
<keyword evidence="5" id="KW-1185">Reference proteome</keyword>
<organism evidence="4 5">
    <name type="scientific">Polyodon spathula</name>
    <name type="common">North American paddlefish</name>
    <name type="synonym">Squalus spathula</name>
    <dbReference type="NCBI Taxonomy" id="7913"/>
    <lineage>
        <taxon>Eukaryota</taxon>
        <taxon>Metazoa</taxon>
        <taxon>Chordata</taxon>
        <taxon>Craniata</taxon>
        <taxon>Vertebrata</taxon>
        <taxon>Euteleostomi</taxon>
        <taxon>Actinopterygii</taxon>
        <taxon>Chondrostei</taxon>
        <taxon>Acipenseriformes</taxon>
        <taxon>Polyodontidae</taxon>
        <taxon>Polyodon</taxon>
    </lineage>
</organism>
<dbReference type="InterPro" id="IPR013783">
    <property type="entry name" value="Ig-like_fold"/>
</dbReference>
<keyword evidence="2" id="KW-0472">Membrane</keyword>
<dbReference type="Gene3D" id="2.60.40.10">
    <property type="entry name" value="Immunoglobulins"/>
    <property type="match status" value="1"/>
</dbReference>
<keyword evidence="3" id="KW-0393">Immunoglobulin domain</keyword>
<evidence type="ECO:0000256" key="2">
    <source>
        <dbReference type="ARBA" id="ARBA00023136"/>
    </source>
</evidence>
<proteinExistence type="predicted"/>
<evidence type="ECO:0000256" key="3">
    <source>
        <dbReference type="ARBA" id="ARBA00023319"/>
    </source>
</evidence>
<protein>
    <submittedName>
        <fullName evidence="4">CD276 protein</fullName>
    </submittedName>
</protein>
<dbReference type="PANTHER" id="PTHR24100:SF145">
    <property type="entry name" value="CD276 ANTIGEN"/>
    <property type="match status" value="1"/>
</dbReference>
<comment type="caution">
    <text evidence="4">The sequence shown here is derived from an EMBL/GenBank/DDBJ whole genome shotgun (WGS) entry which is preliminary data.</text>
</comment>
<accession>A0ABS2XY03</accession>